<keyword evidence="9" id="KW-1185">Reference proteome</keyword>
<reference evidence="9" key="1">
    <citation type="journal article" date="2019" name="Int. J. Syst. Evol. Microbiol.">
        <title>The Global Catalogue of Microorganisms (GCM) 10K type strain sequencing project: providing services to taxonomists for standard genome sequencing and annotation.</title>
        <authorList>
            <consortium name="The Broad Institute Genomics Platform"/>
            <consortium name="The Broad Institute Genome Sequencing Center for Infectious Disease"/>
            <person name="Wu L."/>
            <person name="Ma J."/>
        </authorList>
    </citation>
    <scope>NUCLEOTIDE SEQUENCE [LARGE SCALE GENOMIC DNA]</scope>
    <source>
        <strain evidence="9">CCUG 57113</strain>
    </source>
</reference>
<feature type="transmembrane region" description="Helical" evidence="6">
    <location>
        <begin position="30"/>
        <end position="50"/>
    </location>
</feature>
<dbReference type="Pfam" id="PF06271">
    <property type="entry name" value="RDD"/>
    <property type="match status" value="1"/>
</dbReference>
<evidence type="ECO:0000256" key="1">
    <source>
        <dbReference type="ARBA" id="ARBA00004651"/>
    </source>
</evidence>
<dbReference type="Gene3D" id="3.40.1000.10">
    <property type="entry name" value="Mog1/PsbP, alpha/beta/alpha sandwich"/>
    <property type="match status" value="1"/>
</dbReference>
<evidence type="ECO:0000313" key="9">
    <source>
        <dbReference type="Proteomes" id="UP001596105"/>
    </source>
</evidence>
<protein>
    <submittedName>
        <fullName evidence="8">RDD family protein</fullName>
    </submittedName>
</protein>
<feature type="domain" description="RDD" evidence="7">
    <location>
        <begin position="26"/>
        <end position="146"/>
    </location>
</feature>
<feature type="transmembrane region" description="Helical" evidence="6">
    <location>
        <begin position="57"/>
        <end position="75"/>
    </location>
</feature>
<dbReference type="RefSeq" id="WP_209745956.1">
    <property type="nucleotide sequence ID" value="NZ_JBHSMH010000101.1"/>
</dbReference>
<evidence type="ECO:0000256" key="4">
    <source>
        <dbReference type="ARBA" id="ARBA00022989"/>
    </source>
</evidence>
<sequence length="347" mass="38541">MDQKTADYLPSTTIESIASTYGPSLFFRRWAATIIDTLILAGFIGMMALGEKMGDDYLAIAFLLWIAIIISYYLLLEGFTGYTLGKFFLRIQAVNEEGRVPGFVKSLIRTVLRLVDTNPLLMGGLPAGISVLATRKKQRLGDMAAKTFVVKVRDLNINSKGKTTILAVAFSILAIVSVSSGVYGISSIIRDSQMSETYLSEDEQFQITVPSSWSSDSELHEDADISISNRYEEKYFVVLSESKQAFDEGTTLEEYETIVEDNFVAEMKSREFIVAPHNILVNGNSAIQFSFPITVDDIPTTYLVTVVETSSHFHQLVAWTLEEEYSGLEAELEEVAASFQEAVVMEV</sequence>
<evidence type="ECO:0000256" key="6">
    <source>
        <dbReference type="SAM" id="Phobius"/>
    </source>
</evidence>
<keyword evidence="5 6" id="KW-0472">Membrane</keyword>
<dbReference type="Proteomes" id="UP001596105">
    <property type="component" value="Unassembled WGS sequence"/>
</dbReference>
<evidence type="ECO:0000256" key="5">
    <source>
        <dbReference type="ARBA" id="ARBA00023136"/>
    </source>
</evidence>
<comment type="caution">
    <text evidence="8">The sequence shown here is derived from an EMBL/GenBank/DDBJ whole genome shotgun (WGS) entry which is preliminary data.</text>
</comment>
<comment type="subcellular location">
    <subcellularLocation>
        <location evidence="1">Cell membrane</location>
        <topology evidence="1">Multi-pass membrane protein</topology>
    </subcellularLocation>
</comment>
<dbReference type="EMBL" id="JBHSMH010000101">
    <property type="protein sequence ID" value="MFC5471590.1"/>
    <property type="molecule type" value="Genomic_DNA"/>
</dbReference>
<accession>A0ABW0M0H1</accession>
<evidence type="ECO:0000259" key="7">
    <source>
        <dbReference type="Pfam" id="PF06271"/>
    </source>
</evidence>
<keyword evidence="2" id="KW-1003">Cell membrane</keyword>
<dbReference type="PANTHER" id="PTHR36115:SF4">
    <property type="entry name" value="MEMBRANE PROTEIN"/>
    <property type="match status" value="1"/>
</dbReference>
<keyword evidence="4 6" id="KW-1133">Transmembrane helix</keyword>
<evidence type="ECO:0000256" key="3">
    <source>
        <dbReference type="ARBA" id="ARBA00022692"/>
    </source>
</evidence>
<proteinExistence type="predicted"/>
<dbReference type="InterPro" id="IPR010432">
    <property type="entry name" value="RDD"/>
</dbReference>
<feature type="transmembrane region" description="Helical" evidence="6">
    <location>
        <begin position="165"/>
        <end position="185"/>
    </location>
</feature>
<evidence type="ECO:0000313" key="8">
    <source>
        <dbReference type="EMBL" id="MFC5471590.1"/>
    </source>
</evidence>
<keyword evidence="3 6" id="KW-0812">Transmembrane</keyword>
<organism evidence="8 9">
    <name type="scientific">Cohnella suwonensis</name>
    <dbReference type="NCBI Taxonomy" id="696072"/>
    <lineage>
        <taxon>Bacteria</taxon>
        <taxon>Bacillati</taxon>
        <taxon>Bacillota</taxon>
        <taxon>Bacilli</taxon>
        <taxon>Bacillales</taxon>
        <taxon>Paenibacillaceae</taxon>
        <taxon>Cohnella</taxon>
    </lineage>
</organism>
<gene>
    <name evidence="8" type="ORF">ACFPPD_23220</name>
</gene>
<dbReference type="InterPro" id="IPR051791">
    <property type="entry name" value="Pra-immunoreactive"/>
</dbReference>
<evidence type="ECO:0000256" key="2">
    <source>
        <dbReference type="ARBA" id="ARBA00022475"/>
    </source>
</evidence>
<dbReference type="PANTHER" id="PTHR36115">
    <property type="entry name" value="PROLINE-RICH ANTIGEN HOMOLOG-RELATED"/>
    <property type="match status" value="1"/>
</dbReference>
<name>A0ABW0M0H1_9BACL</name>